<evidence type="ECO:0000259" key="1">
    <source>
        <dbReference type="Pfam" id="PF09509"/>
    </source>
</evidence>
<gene>
    <name evidence="2" type="ORF">ATI02_4024</name>
</gene>
<sequence>MNLETKIPTEPWTLTRTNYEKRNFTGAILDAFHYLSDLIRKKSGLEGDGAPLIGSAFGGASPKIKLNKLQTESERNIQKGMEQTLRGIYQTFRNPRSHEKISDTEEDAQIIIIFIGYIVRQLDLAKSQFSREDYLKRILDPDFVPQIRYAELLVDDIPINQRLETFLDVYRAKTAGKIEHLRYFFNALISKLSPDEINQVHEVISEELKTADDEATLRIIIGSLGSKCWEHLQETARLRIENRLIRSIKDGKYDAKLNRVRDGSLGTWIISILPKISLKGEALRAISDSLHSDNVEKEDYVIRYILSSMTHLSEDLPFGFDILFTEKIQKGDVRFYDAVNVLPWKDWSEELTDAVINFKAVEPTYDPFVDDIPF</sequence>
<evidence type="ECO:0000313" key="3">
    <source>
        <dbReference type="Proteomes" id="UP000232455"/>
    </source>
</evidence>
<organism evidence="2 3">
    <name type="scientific">Pseudomonas baetica</name>
    <dbReference type="NCBI Taxonomy" id="674054"/>
    <lineage>
        <taxon>Bacteria</taxon>
        <taxon>Pseudomonadati</taxon>
        <taxon>Pseudomonadota</taxon>
        <taxon>Gammaproteobacteria</taxon>
        <taxon>Pseudomonadales</taxon>
        <taxon>Pseudomonadaceae</taxon>
        <taxon>Pseudomonas</taxon>
    </lineage>
</organism>
<proteinExistence type="predicted"/>
<evidence type="ECO:0000313" key="2">
    <source>
        <dbReference type="EMBL" id="PKA71072.1"/>
    </source>
</evidence>
<dbReference type="InterPro" id="IPR012654">
    <property type="entry name" value="CHP02391"/>
</dbReference>
<reference evidence="2 3" key="1">
    <citation type="submission" date="2017-11" db="EMBL/GenBank/DDBJ databases">
        <title>Genome sequencing of a diverse group of Pseudomonas species.</title>
        <authorList>
            <person name="Loper J."/>
        </authorList>
    </citation>
    <scope>NUCLEOTIDE SEQUENCE [LARGE SCALE GENOMIC DNA]</scope>
    <source>
        <strain evidence="2 3">LMG 25716</strain>
    </source>
</reference>
<feature type="domain" description="Conserved hypothetical protein CHP02391" evidence="1">
    <location>
        <begin position="14"/>
        <end position="122"/>
    </location>
</feature>
<dbReference type="Proteomes" id="UP000232455">
    <property type="component" value="Unassembled WGS sequence"/>
</dbReference>
<keyword evidence="3" id="KW-1185">Reference proteome</keyword>
<protein>
    <submittedName>
        <fullName evidence="2">Uncharacterized protein (TIGR02391 family)</fullName>
    </submittedName>
</protein>
<comment type="caution">
    <text evidence="2">The sequence shown here is derived from an EMBL/GenBank/DDBJ whole genome shotgun (WGS) entry which is preliminary data.</text>
</comment>
<dbReference type="EMBL" id="PHHE01000001">
    <property type="protein sequence ID" value="PKA71072.1"/>
    <property type="molecule type" value="Genomic_DNA"/>
</dbReference>
<dbReference type="Pfam" id="PF09509">
    <property type="entry name" value="Hypoth_Ymh"/>
    <property type="match status" value="1"/>
</dbReference>
<name>A0ABX4Q2R9_9PSED</name>
<dbReference type="NCBIfam" id="TIGR02391">
    <property type="entry name" value="hypoth_ymh"/>
    <property type="match status" value="1"/>
</dbReference>
<dbReference type="RefSeq" id="WP_100847136.1">
    <property type="nucleotide sequence ID" value="NZ_PHHE01000001.1"/>
</dbReference>
<accession>A0ABX4Q2R9</accession>